<comment type="caution">
    <text evidence="1">The sequence shown here is derived from an EMBL/GenBank/DDBJ whole genome shotgun (WGS) entry which is preliminary data.</text>
</comment>
<sequence>MTDMEQLSPETALERKLESELIEKYGHLIGGKDLQRALGYRSGDAFRQAVSRDKVPVPIFPIENRRGRFALACDIAKWLVKQRFQ</sequence>
<keyword evidence="2" id="KW-1185">Reference proteome</keyword>
<accession>A0A939DR03</accession>
<gene>
    <name evidence="1" type="ORF">J0A66_19245</name>
</gene>
<dbReference type="Proteomes" id="UP000664654">
    <property type="component" value="Unassembled WGS sequence"/>
</dbReference>
<protein>
    <submittedName>
        <fullName evidence="1">Uncharacterized protein</fullName>
    </submittedName>
</protein>
<organism evidence="1 2">
    <name type="scientific">Bowmanella dokdonensis</name>
    <dbReference type="NCBI Taxonomy" id="751969"/>
    <lineage>
        <taxon>Bacteria</taxon>
        <taxon>Pseudomonadati</taxon>
        <taxon>Pseudomonadota</taxon>
        <taxon>Gammaproteobacteria</taxon>
        <taxon>Alteromonadales</taxon>
        <taxon>Alteromonadaceae</taxon>
        <taxon>Bowmanella</taxon>
    </lineage>
</organism>
<name>A0A939DR03_9ALTE</name>
<proteinExistence type="predicted"/>
<evidence type="ECO:0000313" key="2">
    <source>
        <dbReference type="Proteomes" id="UP000664654"/>
    </source>
</evidence>
<evidence type="ECO:0000313" key="1">
    <source>
        <dbReference type="EMBL" id="MBN7827373.1"/>
    </source>
</evidence>
<reference evidence="1" key="1">
    <citation type="submission" date="2021-03" db="EMBL/GenBank/DDBJ databases">
        <title>novel species isolated from a fishpond in China.</title>
        <authorList>
            <person name="Lu H."/>
            <person name="Cai Z."/>
        </authorList>
    </citation>
    <scope>NUCLEOTIDE SEQUENCE</scope>
    <source>
        <strain evidence="1">JCM 30855</strain>
    </source>
</reference>
<dbReference type="RefSeq" id="WP_206575485.1">
    <property type="nucleotide sequence ID" value="NZ_JAFKCV010000017.1"/>
</dbReference>
<dbReference type="AlphaFoldDB" id="A0A939DR03"/>
<dbReference type="EMBL" id="JAFKCV010000017">
    <property type="protein sequence ID" value="MBN7827373.1"/>
    <property type="molecule type" value="Genomic_DNA"/>
</dbReference>